<dbReference type="Proteomes" id="UP000046393">
    <property type="component" value="Unplaced"/>
</dbReference>
<dbReference type="SUPFAM" id="SSF48334">
    <property type="entry name" value="DNA repair protein MutS, domain III"/>
    <property type="match status" value="1"/>
</dbReference>
<evidence type="ECO:0000256" key="7">
    <source>
        <dbReference type="RuleBase" id="RU003756"/>
    </source>
</evidence>
<dbReference type="InterPro" id="IPR007861">
    <property type="entry name" value="DNA_mismatch_repair_MutS_clamp"/>
</dbReference>
<feature type="compositionally biased region" description="Basic residues" evidence="9">
    <location>
        <begin position="20"/>
        <end position="29"/>
    </location>
</feature>
<keyword evidence="11" id="KW-1185">Reference proteome</keyword>
<evidence type="ECO:0000256" key="5">
    <source>
        <dbReference type="ARBA" id="ARBA00023125"/>
    </source>
</evidence>
<keyword evidence="2 6" id="KW-0547">Nucleotide-binding</keyword>
<keyword evidence="8" id="KW-0175">Coiled coil</keyword>
<sequence>MMGKREKENRNDFDDDTRVGHRSSKRKRVILSDSESDNDTEATKNDDFNNGQDANQILQSISAIDGSVKTPKRKFLYPHSVFNISKVEPSFKKTPNGKKIEFDGEMAHSFINSFRADDDDDGDGINESCTYGTRMTIKCKCKADLLNKTPLKTGERNSGSCKSPSMDGCENERFAHLEFSFLHPDNIRDANGRRPGSPEFCPRTLFVPEDFLKTQTPGHRQWWRVKSQYFDTILFFKVGKFYEMYHMDAVIAVQNLNLTYMRGKIAHCGFPEVAYGRFADQLVSRGYKVARVEQTETPSQLEQRNKQEKAKDKVVRREICRITTPGTRTYGVLDGTDERSALETVESTAHYLYAFCEKVLETGLLLYGMCFIDTSVGTFYISQFEDDSSRSCLRTVLAHYQPSQILYERGRISNGTNAVLQNVAGAVFKEALVPRKEFLTSTDALDLLLTKVYLGTNVNEWPLVIREMLSKDSVVPKCSPDYELCFSALGTVLSYLKKCLIDVDMITMRKFERYTPPLNMCFDHKSEHALKMEEWKNKCLILDGISLYNLNIVPPLTGIRKSCVQDSSTSKFSLYNTINKCVTSFGKRLLRQWLCSPTCDIEVLNSRQLAVGWLMETSSQKFCSKVVEVLRKIPDLERLLQKIHTLGLKYRVDEHPDGRAVMFEALRYNKRKICDLLIALDGFELAMKLKNLYDRHKADRMPELLEQCFGNSFPDISPDIKHFKQSFDHEKAKNDGVIVPEKGLDAEYDAAIDEIKECLQNLEAYLLKIRKRIRCQDVNFHTSGRNRYHLEIPESVAKNLDSEYEMSSSRKGYKRMITDELKSLINDLEAAEQRRDEVQGDVMRRVFADFDCRSSKWIGVAQRTALFDVLLSLAHYATSCGLQMCRPRFTCGEGKPFIKIKHCFHPCLALKMCNLRDSSADGTFVPNDVSLGGESANTLLLTGPNMGGKSTLMRQIAVLVVLAQIGSYVPAKEMSLSPVDRVFTRIGQSTFFVELNEASIILRDATQNSLVIVDELGRGTSTHDGTAVAYSVLKSIAENIGCRTVFSTHYHSLCKEVEHVKNIALAHMACVVDNENEKDPTLESVTFLYKLTKGICPKSYGFFAAKVSGIKSEVVRTAFVASKQIDASSRLLARIIAMKAIADKSSIGEVTRMVEAI</sequence>
<dbReference type="FunFam" id="3.40.1170.10:FF:000002">
    <property type="entry name" value="DNA mismatch repair protein"/>
    <property type="match status" value="1"/>
</dbReference>
<dbReference type="InterPro" id="IPR007695">
    <property type="entry name" value="DNA_mismatch_repair_MutS-lik_N"/>
</dbReference>
<dbReference type="InterPro" id="IPR017261">
    <property type="entry name" value="DNA_mismatch_repair_MutS/MSH"/>
</dbReference>
<dbReference type="PANTHER" id="PTHR11361">
    <property type="entry name" value="DNA MISMATCH REPAIR PROTEIN MUTS FAMILY MEMBER"/>
    <property type="match status" value="1"/>
</dbReference>
<dbReference type="Pfam" id="PF05190">
    <property type="entry name" value="MutS_IV"/>
    <property type="match status" value="1"/>
</dbReference>
<dbReference type="Gene3D" id="3.40.50.300">
    <property type="entry name" value="P-loop containing nucleotide triphosphate hydrolases"/>
    <property type="match status" value="1"/>
</dbReference>
<dbReference type="GO" id="GO:0140664">
    <property type="term" value="F:ATP-dependent DNA damage sensor activity"/>
    <property type="evidence" value="ECO:0007669"/>
    <property type="project" value="InterPro"/>
</dbReference>
<dbReference type="GO" id="GO:0032301">
    <property type="term" value="C:MutSalpha complex"/>
    <property type="evidence" value="ECO:0007669"/>
    <property type="project" value="TreeGrafter"/>
</dbReference>
<evidence type="ECO:0000259" key="10">
    <source>
        <dbReference type="PROSITE" id="PS00486"/>
    </source>
</evidence>
<dbReference type="PANTHER" id="PTHR11361:SF148">
    <property type="entry name" value="DNA MISMATCH REPAIR PROTEIN MSH6"/>
    <property type="match status" value="1"/>
</dbReference>
<comment type="similarity">
    <text evidence="1 6 7">Belongs to the DNA mismatch repair MutS family.</text>
</comment>
<dbReference type="Gene3D" id="3.30.420.110">
    <property type="entry name" value="MutS, connector domain"/>
    <property type="match status" value="1"/>
</dbReference>
<evidence type="ECO:0000256" key="9">
    <source>
        <dbReference type="SAM" id="MobiDB-lite"/>
    </source>
</evidence>
<keyword evidence="6 7" id="KW-0234">DNA repair</keyword>
<comment type="function">
    <text evidence="6 7">Component of the post-replicative DNA mismatch repair system (MMR).</text>
</comment>
<dbReference type="WBParaSite" id="SMUV_0000755201-mRNA-1">
    <property type="protein sequence ID" value="SMUV_0000755201-mRNA-1"/>
    <property type="gene ID" value="SMUV_0000755201"/>
</dbReference>
<dbReference type="SMART" id="SM00533">
    <property type="entry name" value="MUTSd"/>
    <property type="match status" value="1"/>
</dbReference>
<name>A0A0N5AS05_9BILA</name>
<evidence type="ECO:0000256" key="1">
    <source>
        <dbReference type="ARBA" id="ARBA00006271"/>
    </source>
</evidence>
<dbReference type="STRING" id="451379.A0A0N5AS05"/>
<dbReference type="SUPFAM" id="SSF55271">
    <property type="entry name" value="DNA repair protein MutS, domain I"/>
    <property type="match status" value="1"/>
</dbReference>
<dbReference type="SUPFAM" id="SSF53150">
    <property type="entry name" value="DNA repair protein MutS, domain II"/>
    <property type="match status" value="1"/>
</dbReference>
<evidence type="ECO:0000313" key="12">
    <source>
        <dbReference type="WBParaSite" id="SMUV_0000755201-mRNA-1"/>
    </source>
</evidence>
<organism evidence="11 12">
    <name type="scientific">Syphacia muris</name>
    <dbReference type="NCBI Taxonomy" id="451379"/>
    <lineage>
        <taxon>Eukaryota</taxon>
        <taxon>Metazoa</taxon>
        <taxon>Ecdysozoa</taxon>
        <taxon>Nematoda</taxon>
        <taxon>Chromadorea</taxon>
        <taxon>Rhabditida</taxon>
        <taxon>Spirurina</taxon>
        <taxon>Oxyuridomorpha</taxon>
        <taxon>Oxyuroidea</taxon>
        <taxon>Oxyuridae</taxon>
        <taxon>Syphacia</taxon>
    </lineage>
</organism>
<dbReference type="GO" id="GO:0030983">
    <property type="term" value="F:mismatched DNA binding"/>
    <property type="evidence" value="ECO:0007669"/>
    <property type="project" value="UniProtKB-UniRule"/>
</dbReference>
<dbReference type="Pfam" id="PF00488">
    <property type="entry name" value="MutS_V"/>
    <property type="match status" value="1"/>
</dbReference>
<dbReference type="Gene3D" id="3.40.1170.10">
    <property type="entry name" value="DNA repair protein MutS, domain I"/>
    <property type="match status" value="1"/>
</dbReference>
<dbReference type="InterPro" id="IPR036678">
    <property type="entry name" value="MutS_con_dom_sf"/>
</dbReference>
<reference evidence="12" key="1">
    <citation type="submission" date="2017-02" db="UniProtKB">
        <authorList>
            <consortium name="WormBaseParasite"/>
        </authorList>
    </citation>
    <scope>IDENTIFICATION</scope>
</reference>
<protein>
    <recommendedName>
        <fullName evidence="6">DNA mismatch repair protein</fullName>
    </recommendedName>
</protein>
<evidence type="ECO:0000256" key="2">
    <source>
        <dbReference type="ARBA" id="ARBA00022741"/>
    </source>
</evidence>
<dbReference type="Pfam" id="PF01624">
    <property type="entry name" value="MutS_I"/>
    <property type="match status" value="1"/>
</dbReference>
<dbReference type="InterPro" id="IPR045076">
    <property type="entry name" value="MutS"/>
</dbReference>
<dbReference type="SMART" id="SM00534">
    <property type="entry name" value="MUTSac"/>
    <property type="match status" value="1"/>
</dbReference>
<evidence type="ECO:0000256" key="8">
    <source>
        <dbReference type="SAM" id="Coils"/>
    </source>
</evidence>
<dbReference type="InterPro" id="IPR007860">
    <property type="entry name" value="DNA_mmatch_repair_MutS_con_dom"/>
</dbReference>
<evidence type="ECO:0000256" key="3">
    <source>
        <dbReference type="ARBA" id="ARBA00022763"/>
    </source>
</evidence>
<dbReference type="SUPFAM" id="SSF52540">
    <property type="entry name" value="P-loop containing nucleoside triphosphate hydrolases"/>
    <property type="match status" value="1"/>
</dbReference>
<dbReference type="PIRSF" id="PIRSF037677">
    <property type="entry name" value="DNA_mis_repair_Msh6"/>
    <property type="match status" value="1"/>
</dbReference>
<feature type="compositionally biased region" description="Basic and acidic residues" evidence="9">
    <location>
        <begin position="1"/>
        <end position="19"/>
    </location>
</feature>
<evidence type="ECO:0000313" key="11">
    <source>
        <dbReference type="Proteomes" id="UP000046393"/>
    </source>
</evidence>
<keyword evidence="5 6" id="KW-0238">DNA-binding</keyword>
<accession>A0A0N5AS05</accession>
<dbReference type="Pfam" id="PF05188">
    <property type="entry name" value="MutS_II"/>
    <property type="match status" value="1"/>
</dbReference>
<dbReference type="GO" id="GO:0006298">
    <property type="term" value="P:mismatch repair"/>
    <property type="evidence" value="ECO:0007669"/>
    <property type="project" value="InterPro"/>
</dbReference>
<dbReference type="InterPro" id="IPR000432">
    <property type="entry name" value="DNA_mismatch_repair_MutS_C"/>
</dbReference>
<dbReference type="FunFam" id="1.10.1420.10:FF:000005">
    <property type="entry name" value="DNA mismatch repair protein"/>
    <property type="match status" value="1"/>
</dbReference>
<dbReference type="InterPro" id="IPR007696">
    <property type="entry name" value="DNA_mismatch_repair_MutS_core"/>
</dbReference>
<dbReference type="InterPro" id="IPR016151">
    <property type="entry name" value="DNA_mismatch_repair_MutS_N"/>
</dbReference>
<dbReference type="Pfam" id="PF05192">
    <property type="entry name" value="MutS_III"/>
    <property type="match status" value="1"/>
</dbReference>
<proteinExistence type="inferred from homology"/>
<evidence type="ECO:0000256" key="6">
    <source>
        <dbReference type="PIRNR" id="PIRNR037677"/>
    </source>
</evidence>
<feature type="coiled-coil region" evidence="8">
    <location>
        <begin position="814"/>
        <end position="841"/>
    </location>
</feature>
<dbReference type="InterPro" id="IPR036187">
    <property type="entry name" value="DNA_mismatch_repair_MutS_sf"/>
</dbReference>
<dbReference type="PROSITE" id="PS00486">
    <property type="entry name" value="DNA_MISMATCH_REPAIR_2"/>
    <property type="match status" value="1"/>
</dbReference>
<keyword evidence="3 6" id="KW-0227">DNA damage</keyword>
<dbReference type="GO" id="GO:0005524">
    <property type="term" value="F:ATP binding"/>
    <property type="evidence" value="ECO:0007669"/>
    <property type="project" value="UniProtKB-UniRule"/>
</dbReference>
<dbReference type="Gene3D" id="1.10.1420.10">
    <property type="match status" value="2"/>
</dbReference>
<feature type="domain" description="DNA mismatch repair proteins mutS family" evidence="10">
    <location>
        <begin position="1009"/>
        <end position="1025"/>
    </location>
</feature>
<feature type="region of interest" description="Disordered" evidence="9">
    <location>
        <begin position="1"/>
        <end position="52"/>
    </location>
</feature>
<dbReference type="InterPro" id="IPR027417">
    <property type="entry name" value="P-loop_NTPase"/>
</dbReference>
<dbReference type="AlphaFoldDB" id="A0A0N5AS05"/>
<keyword evidence="4 6" id="KW-0067">ATP-binding</keyword>
<evidence type="ECO:0000256" key="4">
    <source>
        <dbReference type="ARBA" id="ARBA00022840"/>
    </source>
</evidence>